<evidence type="ECO:0000313" key="4">
    <source>
        <dbReference type="Proteomes" id="UP000516437"/>
    </source>
</evidence>
<comment type="caution">
    <text evidence="3">The sequence shown here is derived from an EMBL/GenBank/DDBJ whole genome shotgun (WGS) entry which is preliminary data.</text>
</comment>
<dbReference type="Pfam" id="PF25874">
    <property type="entry name" value="WHD_plant_repro"/>
    <property type="match status" value="1"/>
</dbReference>
<evidence type="ECO:0000259" key="2">
    <source>
        <dbReference type="Pfam" id="PF25874"/>
    </source>
</evidence>
<name>A0A6A1UM94_9ROSI</name>
<feature type="region of interest" description="Disordered" evidence="1">
    <location>
        <begin position="407"/>
        <end position="432"/>
    </location>
</feature>
<dbReference type="PANTHER" id="PTHR46740:SF1">
    <property type="entry name" value="DYAD PROTEIN"/>
    <property type="match status" value="1"/>
</dbReference>
<dbReference type="PANTHER" id="PTHR46740">
    <property type="entry name" value="PROTEIN DYAD"/>
    <property type="match status" value="1"/>
</dbReference>
<feature type="compositionally biased region" description="Polar residues" evidence="1">
    <location>
        <begin position="420"/>
        <end position="430"/>
    </location>
</feature>
<protein>
    <submittedName>
        <fullName evidence="3">Protein DYAD</fullName>
    </submittedName>
</protein>
<dbReference type="Proteomes" id="UP000516437">
    <property type="component" value="Unassembled WGS sequence"/>
</dbReference>
<proteinExistence type="predicted"/>
<sequence>MAQCVGHKRVGCIIEYVENKPQLSSSIAEEVESRDEVKASVTGESLVTSEIRKRKRLGRSELREMKAAMRIKERQCSSYSSRQSKHEPKKLKGVERWSIERYKLAEQSMFEVLKAEGATFGNPISRPELRSAARKRIGDTGLLDHLLKHIDGKVVPEGTERFRRCFSPNGVMEYWLESADLVNIRREAGWQDPYWVPPNRRAGCGSSQDPVSAGELMLLKTEMISLKRSMLELVSKNQEQDHAEVMHKDLVKYKATVDERLKEITNSLVGMKGMHEELIAWRAQVEQQLVEIKNSLSSIQASKQPTAFSPPASERWEDWLENSNLYNIQGNELSPFYENIDVVNGKQPVALQNPYSVIPPQMVPGSSSSEEPDCARDLQLYKEEMANMKSLTCALLAFHKRRDVLEPVPKKQEEDHANVTPDSSATANSKSDLDNSLVPFQVMSSGRKLLNSLMQEFMFQLKGAYLEVHFHTGNNYGAV</sequence>
<dbReference type="EMBL" id="RXIC02000070">
    <property type="protein sequence ID" value="KAB1201391.1"/>
    <property type="molecule type" value="Genomic_DNA"/>
</dbReference>
<dbReference type="GO" id="GO:0007131">
    <property type="term" value="P:reciprocal meiotic recombination"/>
    <property type="evidence" value="ECO:0007669"/>
    <property type="project" value="InterPro"/>
</dbReference>
<gene>
    <name evidence="3" type="ORF">CJ030_MR0G003781</name>
</gene>
<dbReference type="InterPro" id="IPR044221">
    <property type="entry name" value="DYAD/AMEIOTIC1"/>
</dbReference>
<accession>A0A6A1UM94</accession>
<feature type="domain" description="PTC1-like winged helix-turn-helix" evidence="2">
    <location>
        <begin position="96"/>
        <end position="178"/>
    </location>
</feature>
<feature type="compositionally biased region" description="Basic and acidic residues" evidence="1">
    <location>
        <begin position="407"/>
        <end position="417"/>
    </location>
</feature>
<reference evidence="3 4" key="1">
    <citation type="journal article" date="2019" name="Plant Biotechnol. J.">
        <title>The red bayberry genome and genetic basis of sex determination.</title>
        <authorList>
            <person name="Jia H.M."/>
            <person name="Jia H.J."/>
            <person name="Cai Q.L."/>
            <person name="Wang Y."/>
            <person name="Zhao H.B."/>
            <person name="Yang W.F."/>
            <person name="Wang G.Y."/>
            <person name="Li Y.H."/>
            <person name="Zhan D.L."/>
            <person name="Shen Y.T."/>
            <person name="Niu Q.F."/>
            <person name="Chang L."/>
            <person name="Qiu J."/>
            <person name="Zhao L."/>
            <person name="Xie H.B."/>
            <person name="Fu W.Y."/>
            <person name="Jin J."/>
            <person name="Li X.W."/>
            <person name="Jiao Y."/>
            <person name="Zhou C.C."/>
            <person name="Tu T."/>
            <person name="Chai C.Y."/>
            <person name="Gao J.L."/>
            <person name="Fan L.J."/>
            <person name="van de Weg E."/>
            <person name="Wang J.Y."/>
            <person name="Gao Z.S."/>
        </authorList>
    </citation>
    <scope>NUCLEOTIDE SEQUENCE [LARGE SCALE GENOMIC DNA]</scope>
    <source>
        <tissue evidence="3">Leaves</tissue>
    </source>
</reference>
<dbReference type="InterPro" id="IPR059080">
    <property type="entry name" value="WHD_PTC1"/>
</dbReference>
<keyword evidence="4" id="KW-1185">Reference proteome</keyword>
<dbReference type="AlphaFoldDB" id="A0A6A1UM94"/>
<dbReference type="GO" id="GO:0051177">
    <property type="term" value="P:meiotic sister chromatid cohesion"/>
    <property type="evidence" value="ECO:0007669"/>
    <property type="project" value="InterPro"/>
</dbReference>
<evidence type="ECO:0000256" key="1">
    <source>
        <dbReference type="SAM" id="MobiDB-lite"/>
    </source>
</evidence>
<organism evidence="3 4">
    <name type="scientific">Morella rubra</name>
    <name type="common">Chinese bayberry</name>
    <dbReference type="NCBI Taxonomy" id="262757"/>
    <lineage>
        <taxon>Eukaryota</taxon>
        <taxon>Viridiplantae</taxon>
        <taxon>Streptophyta</taxon>
        <taxon>Embryophyta</taxon>
        <taxon>Tracheophyta</taxon>
        <taxon>Spermatophyta</taxon>
        <taxon>Magnoliopsida</taxon>
        <taxon>eudicotyledons</taxon>
        <taxon>Gunneridae</taxon>
        <taxon>Pentapetalae</taxon>
        <taxon>rosids</taxon>
        <taxon>fabids</taxon>
        <taxon>Fagales</taxon>
        <taxon>Myricaceae</taxon>
        <taxon>Morella</taxon>
    </lineage>
</organism>
<dbReference type="OrthoDB" id="515863at2759"/>
<evidence type="ECO:0000313" key="3">
    <source>
        <dbReference type="EMBL" id="KAB1201391.1"/>
    </source>
</evidence>